<dbReference type="SUPFAM" id="SSF48208">
    <property type="entry name" value="Six-hairpin glycosidases"/>
    <property type="match status" value="1"/>
</dbReference>
<evidence type="ECO:0000313" key="1">
    <source>
        <dbReference type="EMBL" id="CAG9283383.1"/>
    </source>
</evidence>
<protein>
    <submittedName>
        <fullName evidence="1">Uncharacterized protein</fullName>
    </submittedName>
</protein>
<sequence>MTALVYMNSSLEPTLGRSNAIVNIPSTLETIGGKGASFLRGAGNFAGSNQAALKKAAWARRLPPSVWTRKADPHPTADATAIQEFVRQNLTAAEMDRARKLCGQFLYSSLTRATQVGDLGSQTFVATGDIPYMWTRDSAVQMGLYVPRIQHQPWLNLIIQGAIRRQAFHIIQDPYGNAYTRSWQNPRSLPLKDRVIGRGGWVATRNYEVDSGAYFITQLWDYYVSDVYRPEILLAEPIVFDAVQTLVDTYIIEQHHERDSSYRYLELPRDGKGKETAYTGMTWSGFRPSDEACDLHYHVPSNIYAAAALERAIVLNQQIWRDATLHNKMQKLLLEIEEGIQKHGTIQMDSGETVYAYEVDGLGNSLEDFDDANVPSLLSIPVLGWSKFDPQVYENTRQRLLNPKLNKHYYANHAFRGMGSSHTPHQYVWPMSFAMEALTLSGTPQQRAHAVAFQLRQSLQAACQDAAHESVDSNSGCTDSGSGMTRNWFEWSNALFVVLTEMALGEQCDATGRDGYRNSVVYTKGSQETMNFYQNRYQSDPAVPGNYQVREIYS</sequence>
<proteinExistence type="predicted"/>
<dbReference type="PANTHER" id="PTHR31047:SF0">
    <property type="entry name" value="MEIOTICALLY UP-REGULATED GENE 157 PROTEIN"/>
    <property type="match status" value="1"/>
</dbReference>
<dbReference type="AlphaFoldDB" id="A0A8J9T360"/>
<dbReference type="EMBL" id="OU594960">
    <property type="protein sequence ID" value="CAG9283383.1"/>
    <property type="molecule type" value="Genomic_DNA"/>
</dbReference>
<name>A0A8J9T360_PHATR</name>
<organism evidence="1">
    <name type="scientific">Phaeodactylum tricornutum</name>
    <name type="common">Diatom</name>
    <dbReference type="NCBI Taxonomy" id="2850"/>
    <lineage>
        <taxon>Eukaryota</taxon>
        <taxon>Sar</taxon>
        <taxon>Stramenopiles</taxon>
        <taxon>Ochrophyta</taxon>
        <taxon>Bacillariophyta</taxon>
        <taxon>Bacillariophyceae</taxon>
        <taxon>Bacillariophycidae</taxon>
        <taxon>Naviculales</taxon>
        <taxon>Phaeodactylaceae</taxon>
        <taxon>Phaeodactylum</taxon>
    </lineage>
</organism>
<dbReference type="InterPro" id="IPR008313">
    <property type="entry name" value="GH125"/>
</dbReference>
<gene>
    <name evidence="1" type="ORF">PTTT1_LOCUS22607</name>
</gene>
<dbReference type="InterPro" id="IPR008928">
    <property type="entry name" value="6-hairpin_glycosidase_sf"/>
</dbReference>
<dbReference type="SMART" id="SM01149">
    <property type="entry name" value="DUF1237"/>
    <property type="match status" value="1"/>
</dbReference>
<dbReference type="Gene3D" id="1.50.10.10">
    <property type="match status" value="1"/>
</dbReference>
<accession>A0A8J9T360</accession>
<reference evidence="1" key="1">
    <citation type="submission" date="2022-02" db="EMBL/GenBank/DDBJ databases">
        <authorList>
            <person name="Giguere J D."/>
        </authorList>
    </citation>
    <scope>NUCLEOTIDE SEQUENCE</scope>
    <source>
        <strain evidence="1">CCAP 1055/1</strain>
    </source>
</reference>
<dbReference type="PANTHER" id="PTHR31047">
    <property type="entry name" value="MEIOTICALLY UP-REGULATED GENE 157 PROTEIN"/>
    <property type="match status" value="1"/>
</dbReference>
<dbReference type="GO" id="GO:0005975">
    <property type="term" value="P:carbohydrate metabolic process"/>
    <property type="evidence" value="ECO:0007669"/>
    <property type="project" value="InterPro"/>
</dbReference>
<dbReference type="Proteomes" id="UP000836788">
    <property type="component" value="Chromosome 19"/>
</dbReference>
<dbReference type="InterPro" id="IPR012341">
    <property type="entry name" value="6hp_glycosidase-like_sf"/>
</dbReference>
<dbReference type="Pfam" id="PF06824">
    <property type="entry name" value="Glyco_hydro_125"/>
    <property type="match status" value="1"/>
</dbReference>